<sequence>MTHITSSLIDAANLRAWYGKDTTPTKHPSHLTRTQNGPDVAILTNSANGTPLALSHNVLINVAASFTITNTKWRILPAHPMDIIGPVLIILEERKDGVVEGRLQSVAREDLYMAVAGHVPMPPIMFNVSAIPNDGNAERLKWRVEYR</sequence>
<gene>
    <name evidence="1" type="ORF">P167DRAFT_574012</name>
</gene>
<dbReference type="EMBL" id="ML119127">
    <property type="protein sequence ID" value="RPB12641.1"/>
    <property type="molecule type" value="Genomic_DNA"/>
</dbReference>
<dbReference type="AlphaFoldDB" id="A0A3N4KWB0"/>
<organism evidence="1 2">
    <name type="scientific">Morchella conica CCBAS932</name>
    <dbReference type="NCBI Taxonomy" id="1392247"/>
    <lineage>
        <taxon>Eukaryota</taxon>
        <taxon>Fungi</taxon>
        <taxon>Dikarya</taxon>
        <taxon>Ascomycota</taxon>
        <taxon>Pezizomycotina</taxon>
        <taxon>Pezizomycetes</taxon>
        <taxon>Pezizales</taxon>
        <taxon>Morchellaceae</taxon>
        <taxon>Morchella</taxon>
    </lineage>
</organism>
<accession>A0A3N4KWB0</accession>
<dbReference type="Proteomes" id="UP000277580">
    <property type="component" value="Unassembled WGS sequence"/>
</dbReference>
<keyword evidence="2" id="KW-1185">Reference proteome</keyword>
<dbReference type="InParanoid" id="A0A3N4KWB0"/>
<name>A0A3N4KWB0_9PEZI</name>
<evidence type="ECO:0000313" key="1">
    <source>
        <dbReference type="EMBL" id="RPB12641.1"/>
    </source>
</evidence>
<dbReference type="OrthoDB" id="10397546at2759"/>
<evidence type="ECO:0000313" key="2">
    <source>
        <dbReference type="Proteomes" id="UP000277580"/>
    </source>
</evidence>
<reference evidence="1 2" key="1">
    <citation type="journal article" date="2018" name="Nat. Ecol. Evol.">
        <title>Pezizomycetes genomes reveal the molecular basis of ectomycorrhizal truffle lifestyle.</title>
        <authorList>
            <person name="Murat C."/>
            <person name="Payen T."/>
            <person name="Noel B."/>
            <person name="Kuo A."/>
            <person name="Morin E."/>
            <person name="Chen J."/>
            <person name="Kohler A."/>
            <person name="Krizsan K."/>
            <person name="Balestrini R."/>
            <person name="Da Silva C."/>
            <person name="Montanini B."/>
            <person name="Hainaut M."/>
            <person name="Levati E."/>
            <person name="Barry K.W."/>
            <person name="Belfiori B."/>
            <person name="Cichocki N."/>
            <person name="Clum A."/>
            <person name="Dockter R.B."/>
            <person name="Fauchery L."/>
            <person name="Guy J."/>
            <person name="Iotti M."/>
            <person name="Le Tacon F."/>
            <person name="Lindquist E.A."/>
            <person name="Lipzen A."/>
            <person name="Malagnac F."/>
            <person name="Mello A."/>
            <person name="Molinier V."/>
            <person name="Miyauchi S."/>
            <person name="Poulain J."/>
            <person name="Riccioni C."/>
            <person name="Rubini A."/>
            <person name="Sitrit Y."/>
            <person name="Splivallo R."/>
            <person name="Traeger S."/>
            <person name="Wang M."/>
            <person name="Zifcakova L."/>
            <person name="Wipf D."/>
            <person name="Zambonelli A."/>
            <person name="Paolocci F."/>
            <person name="Nowrousian M."/>
            <person name="Ottonello S."/>
            <person name="Baldrian P."/>
            <person name="Spatafora J.W."/>
            <person name="Henrissat B."/>
            <person name="Nagy L.G."/>
            <person name="Aury J.M."/>
            <person name="Wincker P."/>
            <person name="Grigoriev I.V."/>
            <person name="Bonfante P."/>
            <person name="Martin F.M."/>
        </authorList>
    </citation>
    <scope>NUCLEOTIDE SEQUENCE [LARGE SCALE GENOMIC DNA]</scope>
    <source>
        <strain evidence="1 2">CCBAS932</strain>
    </source>
</reference>
<proteinExistence type="predicted"/>
<protein>
    <submittedName>
        <fullName evidence="1">Uncharacterized protein</fullName>
    </submittedName>
</protein>